<dbReference type="AlphaFoldDB" id="A0A6B0U1I2"/>
<name>A0A6B0U1I2_IXORI</name>
<sequence length="67" mass="7279">MEGRSGSLMSLICWGRFIFLTADTALAGAADRPASCFSILLWSSMRVMISVMLVSSTMPPMTSSLRM</sequence>
<protein>
    <submittedName>
        <fullName evidence="1">Putative secreted protein</fullName>
    </submittedName>
</protein>
<reference evidence="1" key="1">
    <citation type="submission" date="2019-12" db="EMBL/GenBank/DDBJ databases">
        <title>An insight into the sialome of adult female Ixodes ricinus ticks feeding for 6 days.</title>
        <authorList>
            <person name="Perner J."/>
            <person name="Ribeiro J.M.C."/>
        </authorList>
    </citation>
    <scope>NUCLEOTIDE SEQUENCE</scope>
    <source>
        <strain evidence="1">Semi-engorged</strain>
        <tissue evidence="1">Salivary glands</tissue>
    </source>
</reference>
<dbReference type="EMBL" id="GIFC01000202">
    <property type="protein sequence ID" value="MXU82285.1"/>
    <property type="molecule type" value="Transcribed_RNA"/>
</dbReference>
<accession>A0A6B0U1I2</accession>
<proteinExistence type="predicted"/>
<evidence type="ECO:0000313" key="1">
    <source>
        <dbReference type="EMBL" id="MXU82285.1"/>
    </source>
</evidence>
<organism evidence="1">
    <name type="scientific">Ixodes ricinus</name>
    <name type="common">Common tick</name>
    <name type="synonym">Acarus ricinus</name>
    <dbReference type="NCBI Taxonomy" id="34613"/>
    <lineage>
        <taxon>Eukaryota</taxon>
        <taxon>Metazoa</taxon>
        <taxon>Ecdysozoa</taxon>
        <taxon>Arthropoda</taxon>
        <taxon>Chelicerata</taxon>
        <taxon>Arachnida</taxon>
        <taxon>Acari</taxon>
        <taxon>Parasitiformes</taxon>
        <taxon>Ixodida</taxon>
        <taxon>Ixodoidea</taxon>
        <taxon>Ixodidae</taxon>
        <taxon>Ixodinae</taxon>
        <taxon>Ixodes</taxon>
    </lineage>
</organism>